<dbReference type="PROSITE" id="PS50110">
    <property type="entry name" value="RESPONSE_REGULATORY"/>
    <property type="match status" value="1"/>
</dbReference>
<dbReference type="InterPro" id="IPR001789">
    <property type="entry name" value="Sig_transdc_resp-reg_receiver"/>
</dbReference>
<feature type="domain" description="HTH luxR-type" evidence="6">
    <location>
        <begin position="151"/>
        <end position="216"/>
    </location>
</feature>
<dbReference type="InterPro" id="IPR011006">
    <property type="entry name" value="CheY-like_superfamily"/>
</dbReference>
<dbReference type="PROSITE" id="PS50043">
    <property type="entry name" value="HTH_LUXR_2"/>
    <property type="match status" value="1"/>
</dbReference>
<dbReference type="SUPFAM" id="SSF46894">
    <property type="entry name" value="C-terminal effector domain of the bipartite response regulators"/>
    <property type="match status" value="1"/>
</dbReference>
<dbReference type="PRINTS" id="PR00038">
    <property type="entry name" value="HTHLUXR"/>
</dbReference>
<dbReference type="Pfam" id="PF00072">
    <property type="entry name" value="Response_reg"/>
    <property type="match status" value="1"/>
</dbReference>
<dbReference type="AlphaFoldDB" id="A0A251ZVS1"/>
<dbReference type="SUPFAM" id="SSF52172">
    <property type="entry name" value="CheY-like"/>
    <property type="match status" value="1"/>
</dbReference>
<gene>
    <name evidence="8" type="ORF">HK18_07815</name>
</gene>
<dbReference type="InterPro" id="IPR000792">
    <property type="entry name" value="Tscrpt_reg_LuxR_C"/>
</dbReference>
<dbReference type="CDD" id="cd17535">
    <property type="entry name" value="REC_NarL-like"/>
    <property type="match status" value="1"/>
</dbReference>
<dbReference type="GO" id="GO:0006355">
    <property type="term" value="P:regulation of DNA-templated transcription"/>
    <property type="evidence" value="ECO:0007669"/>
    <property type="project" value="InterPro"/>
</dbReference>
<dbReference type="InterPro" id="IPR039420">
    <property type="entry name" value="WalR-like"/>
</dbReference>
<dbReference type="Proteomes" id="UP000194946">
    <property type="component" value="Unassembled WGS sequence"/>
</dbReference>
<evidence type="ECO:0000313" key="8">
    <source>
        <dbReference type="EMBL" id="OUI78777.1"/>
    </source>
</evidence>
<dbReference type="PANTHER" id="PTHR43214">
    <property type="entry name" value="TWO-COMPONENT RESPONSE REGULATOR"/>
    <property type="match status" value="1"/>
</dbReference>
<dbReference type="PANTHER" id="PTHR43214:SF41">
    <property type="entry name" value="NITRATE_NITRITE RESPONSE REGULATOR PROTEIN NARP"/>
    <property type="match status" value="1"/>
</dbReference>
<evidence type="ECO:0000259" key="6">
    <source>
        <dbReference type="PROSITE" id="PS50043"/>
    </source>
</evidence>
<evidence type="ECO:0000256" key="4">
    <source>
        <dbReference type="ARBA" id="ARBA00023163"/>
    </source>
</evidence>
<evidence type="ECO:0000256" key="2">
    <source>
        <dbReference type="ARBA" id="ARBA00023015"/>
    </source>
</evidence>
<dbReference type="PROSITE" id="PS00622">
    <property type="entry name" value="HTH_LUXR_1"/>
    <property type="match status" value="1"/>
</dbReference>
<comment type="caution">
    <text evidence="8">The sequence shown here is derived from an EMBL/GenBank/DDBJ whole genome shotgun (WGS) entry which is preliminary data.</text>
</comment>
<keyword evidence="3" id="KW-0238">DNA-binding</keyword>
<dbReference type="RefSeq" id="WP_008854654.1">
    <property type="nucleotide sequence ID" value="NZ_JOPB01000005.1"/>
</dbReference>
<keyword evidence="9" id="KW-1185">Reference proteome</keyword>
<dbReference type="InterPro" id="IPR016032">
    <property type="entry name" value="Sig_transdc_resp-reg_C-effctor"/>
</dbReference>
<dbReference type="CDD" id="cd06170">
    <property type="entry name" value="LuxR_C_like"/>
    <property type="match status" value="1"/>
</dbReference>
<dbReference type="Pfam" id="PF00196">
    <property type="entry name" value="GerE"/>
    <property type="match status" value="1"/>
</dbReference>
<keyword evidence="2" id="KW-0805">Transcription regulation</keyword>
<keyword evidence="1 5" id="KW-0597">Phosphoprotein</keyword>
<protein>
    <submittedName>
        <fullName evidence="8">XRE family transcriptional regulator</fullName>
    </submittedName>
</protein>
<reference evidence="9" key="1">
    <citation type="submission" date="2014-06" db="EMBL/GenBank/DDBJ databases">
        <authorList>
            <person name="Winans N.J."/>
            <person name="Newell P.D."/>
            <person name="Douglas A.E."/>
        </authorList>
    </citation>
    <scope>NUCLEOTIDE SEQUENCE [LARGE SCALE GENOMIC DNA]</scope>
    <source>
        <strain evidence="9">DmL_052</strain>
    </source>
</reference>
<dbReference type="GO" id="GO:0000160">
    <property type="term" value="P:phosphorelay signal transduction system"/>
    <property type="evidence" value="ECO:0007669"/>
    <property type="project" value="InterPro"/>
</dbReference>
<evidence type="ECO:0000313" key="9">
    <source>
        <dbReference type="Proteomes" id="UP000194946"/>
    </source>
</evidence>
<proteinExistence type="predicted"/>
<accession>A0A251ZVS1</accession>
<evidence type="ECO:0000259" key="7">
    <source>
        <dbReference type="PROSITE" id="PS50110"/>
    </source>
</evidence>
<evidence type="ECO:0000256" key="3">
    <source>
        <dbReference type="ARBA" id="ARBA00023125"/>
    </source>
</evidence>
<sequence length="220" mass="24826">MTNSTIKILLIDDHALFRSGLKFLLETEKDFEIIGEAQDGLQGVKLANALHPDVILLDLDMPVMAGKETLQQLLNADPKLNVLILTVSEDDDDLLECMKIGAKGYLLKNIDTDFLLNSIRKTLEGDNVLSPEMTTKLIGQFKSAKHQDDEPYKLYETLTPREKEILAWLTKGVSNKEIARFFNLSESTIKLHVQNILRKLNIHSRVQAAVFALEHGFNKI</sequence>
<evidence type="ECO:0000256" key="5">
    <source>
        <dbReference type="PROSITE-ProRule" id="PRU00169"/>
    </source>
</evidence>
<evidence type="ECO:0000256" key="1">
    <source>
        <dbReference type="ARBA" id="ARBA00022553"/>
    </source>
</evidence>
<feature type="modified residue" description="4-aspartylphosphate" evidence="5">
    <location>
        <position position="58"/>
    </location>
</feature>
<name>A0A251ZVS1_9PROT</name>
<dbReference type="GO" id="GO:0003677">
    <property type="term" value="F:DNA binding"/>
    <property type="evidence" value="ECO:0007669"/>
    <property type="project" value="UniProtKB-KW"/>
</dbReference>
<organism evidence="8 9">
    <name type="scientific">Commensalibacter intestini</name>
    <dbReference type="NCBI Taxonomy" id="479936"/>
    <lineage>
        <taxon>Bacteria</taxon>
        <taxon>Pseudomonadati</taxon>
        <taxon>Pseudomonadota</taxon>
        <taxon>Alphaproteobacteria</taxon>
        <taxon>Acetobacterales</taxon>
        <taxon>Acetobacteraceae</taxon>
    </lineage>
</organism>
<dbReference type="EMBL" id="JOPB01000005">
    <property type="protein sequence ID" value="OUI78777.1"/>
    <property type="molecule type" value="Genomic_DNA"/>
</dbReference>
<dbReference type="InterPro" id="IPR058245">
    <property type="entry name" value="NreC/VraR/RcsB-like_REC"/>
</dbReference>
<dbReference type="SMART" id="SM00421">
    <property type="entry name" value="HTH_LUXR"/>
    <property type="match status" value="1"/>
</dbReference>
<dbReference type="SMART" id="SM00448">
    <property type="entry name" value="REC"/>
    <property type="match status" value="1"/>
</dbReference>
<dbReference type="Gene3D" id="3.40.50.2300">
    <property type="match status" value="1"/>
</dbReference>
<feature type="domain" description="Response regulatory" evidence="7">
    <location>
        <begin position="7"/>
        <end position="123"/>
    </location>
</feature>
<keyword evidence="4" id="KW-0804">Transcription</keyword>